<dbReference type="EMBL" id="CAKASE010000045">
    <property type="protein sequence ID" value="CAG9560649.1"/>
    <property type="molecule type" value="Genomic_DNA"/>
</dbReference>
<dbReference type="InterPro" id="IPR001452">
    <property type="entry name" value="SH3_domain"/>
</dbReference>
<keyword evidence="5" id="KW-1185">Reference proteome</keyword>
<dbReference type="Proteomes" id="UP000789524">
    <property type="component" value="Unassembled WGS sequence"/>
</dbReference>
<organism evidence="4 5">
    <name type="scientific">Danaus chrysippus</name>
    <name type="common">African queen</name>
    <dbReference type="NCBI Taxonomy" id="151541"/>
    <lineage>
        <taxon>Eukaryota</taxon>
        <taxon>Metazoa</taxon>
        <taxon>Ecdysozoa</taxon>
        <taxon>Arthropoda</taxon>
        <taxon>Hexapoda</taxon>
        <taxon>Insecta</taxon>
        <taxon>Pterygota</taxon>
        <taxon>Neoptera</taxon>
        <taxon>Endopterygota</taxon>
        <taxon>Lepidoptera</taxon>
        <taxon>Glossata</taxon>
        <taxon>Ditrysia</taxon>
        <taxon>Papilionoidea</taxon>
        <taxon>Nymphalidae</taxon>
        <taxon>Danainae</taxon>
        <taxon>Danaini</taxon>
        <taxon>Danaina</taxon>
        <taxon>Danaus</taxon>
        <taxon>Anosia</taxon>
    </lineage>
</organism>
<protein>
    <submittedName>
        <fullName evidence="4">(African queen) hypothetical protein</fullName>
    </submittedName>
</protein>
<dbReference type="Pfam" id="PF07653">
    <property type="entry name" value="SH3_2"/>
    <property type="match status" value="1"/>
</dbReference>
<dbReference type="Pfam" id="PF16172">
    <property type="entry name" value="DOCK_N"/>
    <property type="match status" value="1"/>
</dbReference>
<comment type="caution">
    <text evidence="4">The sequence shown here is derived from an EMBL/GenBank/DDBJ whole genome shotgun (WGS) entry which is preliminary data.</text>
</comment>
<dbReference type="PANTHER" id="PTHR45653">
    <property type="entry name" value="DEDICATOR OF CYTOKINESIS"/>
    <property type="match status" value="1"/>
</dbReference>
<name>A0A8J2VZ16_9NEOP</name>
<dbReference type="Gene3D" id="2.30.30.40">
    <property type="entry name" value="SH3 Domains"/>
    <property type="match status" value="1"/>
</dbReference>
<dbReference type="InterPro" id="IPR026791">
    <property type="entry name" value="DOCK"/>
</dbReference>
<evidence type="ECO:0000259" key="3">
    <source>
        <dbReference type="PROSITE" id="PS50002"/>
    </source>
</evidence>
<reference evidence="4" key="1">
    <citation type="submission" date="2021-09" db="EMBL/GenBank/DDBJ databases">
        <authorList>
            <person name="Martin H S."/>
        </authorList>
    </citation>
    <scope>NUCLEOTIDE SEQUENCE</scope>
</reference>
<evidence type="ECO:0000313" key="4">
    <source>
        <dbReference type="EMBL" id="CAG9560649.1"/>
    </source>
</evidence>
<sequence>MRGRPRWLQVAHRVAFLVAPRTRPERASLPRGMPASHPRMRLTTTTYPPFTPINNSVYAASAYVERFLYILMLNNVLFAAVYNWKGDVRSGLPLEIGETVQILEENGGWYRGFSTKNRSAWGIFPSCVVSIRPCTVKGTGAAAIAELKDDPLVREIACVLREWARLWKKLYVERETYRFTTVAKVMRELLSGRRALLTGTLTQDQTRALRLRLVGKLDWGNR</sequence>
<evidence type="ECO:0000256" key="1">
    <source>
        <dbReference type="ARBA" id="ARBA00022443"/>
    </source>
</evidence>
<dbReference type="GO" id="GO:0031267">
    <property type="term" value="F:small GTPase binding"/>
    <property type="evidence" value="ECO:0007669"/>
    <property type="project" value="TreeGrafter"/>
</dbReference>
<dbReference type="GO" id="GO:0005085">
    <property type="term" value="F:guanyl-nucleotide exchange factor activity"/>
    <property type="evidence" value="ECO:0007669"/>
    <property type="project" value="InterPro"/>
</dbReference>
<dbReference type="GO" id="GO:0005886">
    <property type="term" value="C:plasma membrane"/>
    <property type="evidence" value="ECO:0007669"/>
    <property type="project" value="TreeGrafter"/>
</dbReference>
<keyword evidence="1 2" id="KW-0728">SH3 domain</keyword>
<dbReference type="CDD" id="cd11872">
    <property type="entry name" value="SH3_DOCK_AB"/>
    <property type="match status" value="1"/>
</dbReference>
<gene>
    <name evidence="4" type="ORF">DCHRY22_LOCUS2275</name>
</gene>
<dbReference type="SUPFAM" id="SSF50044">
    <property type="entry name" value="SH3-domain"/>
    <property type="match status" value="1"/>
</dbReference>
<evidence type="ECO:0000313" key="5">
    <source>
        <dbReference type="Proteomes" id="UP000789524"/>
    </source>
</evidence>
<accession>A0A8J2VZ16</accession>
<dbReference type="PROSITE" id="PS50002">
    <property type="entry name" value="SH3"/>
    <property type="match status" value="1"/>
</dbReference>
<dbReference type="GO" id="GO:0005737">
    <property type="term" value="C:cytoplasm"/>
    <property type="evidence" value="ECO:0007669"/>
    <property type="project" value="TreeGrafter"/>
</dbReference>
<dbReference type="PANTHER" id="PTHR45653:SF12">
    <property type="entry name" value="SPONGE, ISOFORM E"/>
    <property type="match status" value="1"/>
</dbReference>
<dbReference type="Gene3D" id="1.20.1270.350">
    <property type="entry name" value="Dedicator of cytokinesis N-terminal subdomain"/>
    <property type="match status" value="1"/>
</dbReference>
<dbReference type="InterPro" id="IPR042455">
    <property type="entry name" value="DOCK_N_sub1"/>
</dbReference>
<dbReference type="InterPro" id="IPR032376">
    <property type="entry name" value="DOCK_N"/>
</dbReference>
<dbReference type="SMART" id="SM00326">
    <property type="entry name" value="SH3"/>
    <property type="match status" value="1"/>
</dbReference>
<proteinExistence type="predicted"/>
<dbReference type="OrthoDB" id="18896at2759"/>
<dbReference type="AlphaFoldDB" id="A0A8J2VZ16"/>
<dbReference type="GO" id="GO:0007264">
    <property type="term" value="P:small GTPase-mediated signal transduction"/>
    <property type="evidence" value="ECO:0007669"/>
    <property type="project" value="InterPro"/>
</dbReference>
<feature type="domain" description="SH3" evidence="3">
    <location>
        <begin position="73"/>
        <end position="134"/>
    </location>
</feature>
<dbReference type="InterPro" id="IPR036028">
    <property type="entry name" value="SH3-like_dom_sf"/>
</dbReference>
<evidence type="ECO:0000256" key="2">
    <source>
        <dbReference type="PROSITE-ProRule" id="PRU00192"/>
    </source>
</evidence>